<reference evidence="3 4" key="1">
    <citation type="submission" date="2019-09" db="EMBL/GenBank/DDBJ databases">
        <title>Prevotella A2879 sp. nov., isolated from an abscess of a patient.</title>
        <authorList>
            <person name="Buhl M."/>
            <person name="Oberhettinger P."/>
        </authorList>
    </citation>
    <scope>NUCLEOTIDE SEQUENCE [LARGE SCALE GENOMIC DNA]</scope>
    <source>
        <strain evidence="3 4">A2879</strain>
    </source>
</reference>
<feature type="transmembrane region" description="Helical" evidence="1">
    <location>
        <begin position="311"/>
        <end position="328"/>
    </location>
</feature>
<protein>
    <submittedName>
        <fullName evidence="3">Glycosyltransferase</fullName>
    </submittedName>
</protein>
<accession>A0A7C9HD23</accession>
<sequence>MFTIDNTTIILSAVLLVMALLTPLINPFFRKVRTSAIVTEPTIPAEEANETETSSTETTVENFSLPPVSIVFTPHDNASELEKYLPLYFNQSYDNDFQVIVVVPQGDHETSDVLKRFADNKRLYTTFIPDSSRYMSRKKLAITLGVKAAKYPWVVMADVCCYPQSDRWLQTLAQHCLNGRELVVGYTRYEDGTPDYRLFERYYEARYIMREYQHDHAYRCPFNALMFRKDLFLRQEGFRGNLKYLRGEFDFMVNKYAKGNNLAFESSPEGTLIEEVPTDKVWLSTHLFYMENRQHLEGSGRHRCLPIIDQLALHGNYLILFAALAVSLLTHNWIITAASALGLLLTLILRMMIGKRALNRFDIDISAWKVIPYELAITWKRLGYKIKYRRANKYDFISHKL</sequence>
<name>A0A7C9HD23_9BACT</name>
<evidence type="ECO:0000259" key="2">
    <source>
        <dbReference type="Pfam" id="PF00535"/>
    </source>
</evidence>
<dbReference type="GO" id="GO:0016740">
    <property type="term" value="F:transferase activity"/>
    <property type="evidence" value="ECO:0007669"/>
    <property type="project" value="UniProtKB-KW"/>
</dbReference>
<gene>
    <name evidence="3" type="ORF">F0475_01935</name>
</gene>
<organism evidence="3 4">
    <name type="scientific">Prevotella vespertina</name>
    <dbReference type="NCBI Taxonomy" id="2608404"/>
    <lineage>
        <taxon>Bacteria</taxon>
        <taxon>Pseudomonadati</taxon>
        <taxon>Bacteroidota</taxon>
        <taxon>Bacteroidia</taxon>
        <taxon>Bacteroidales</taxon>
        <taxon>Prevotellaceae</taxon>
        <taxon>Prevotella</taxon>
    </lineage>
</organism>
<comment type="caution">
    <text evidence="3">The sequence shown here is derived from an EMBL/GenBank/DDBJ whole genome shotgun (WGS) entry which is preliminary data.</text>
</comment>
<proteinExistence type="predicted"/>
<dbReference type="EMBL" id="VVIQ01000002">
    <property type="protein sequence ID" value="MUL27108.1"/>
    <property type="molecule type" value="Genomic_DNA"/>
</dbReference>
<dbReference type="InterPro" id="IPR029044">
    <property type="entry name" value="Nucleotide-diphossugar_trans"/>
</dbReference>
<keyword evidence="1" id="KW-0812">Transmembrane</keyword>
<evidence type="ECO:0000256" key="1">
    <source>
        <dbReference type="SAM" id="Phobius"/>
    </source>
</evidence>
<dbReference type="Gene3D" id="3.90.550.10">
    <property type="entry name" value="Spore Coat Polysaccharide Biosynthesis Protein SpsA, Chain A"/>
    <property type="match status" value="1"/>
</dbReference>
<keyword evidence="4" id="KW-1185">Reference proteome</keyword>
<feature type="transmembrane region" description="Helical" evidence="1">
    <location>
        <begin position="334"/>
        <end position="353"/>
    </location>
</feature>
<feature type="transmembrane region" description="Helical" evidence="1">
    <location>
        <begin position="6"/>
        <end position="25"/>
    </location>
</feature>
<keyword evidence="1" id="KW-1133">Transmembrane helix</keyword>
<dbReference type="Proteomes" id="UP000482295">
    <property type="component" value="Unassembled WGS sequence"/>
</dbReference>
<dbReference type="InterPro" id="IPR001173">
    <property type="entry name" value="Glyco_trans_2-like"/>
</dbReference>
<keyword evidence="3" id="KW-0808">Transferase</keyword>
<dbReference type="RefSeq" id="WP_155715151.1">
    <property type="nucleotide sequence ID" value="NZ_VVIQ01000002.1"/>
</dbReference>
<keyword evidence="1" id="KW-0472">Membrane</keyword>
<feature type="domain" description="Glycosyltransferase 2-like" evidence="2">
    <location>
        <begin position="80"/>
        <end position="231"/>
    </location>
</feature>
<dbReference type="Pfam" id="PF00535">
    <property type="entry name" value="Glycos_transf_2"/>
    <property type="match status" value="1"/>
</dbReference>
<evidence type="ECO:0000313" key="4">
    <source>
        <dbReference type="Proteomes" id="UP000482295"/>
    </source>
</evidence>
<dbReference type="SUPFAM" id="SSF53448">
    <property type="entry name" value="Nucleotide-diphospho-sugar transferases"/>
    <property type="match status" value="1"/>
</dbReference>
<evidence type="ECO:0000313" key="3">
    <source>
        <dbReference type="EMBL" id="MUL27108.1"/>
    </source>
</evidence>
<dbReference type="AlphaFoldDB" id="A0A7C9HD23"/>